<name>A0AAU7CUE0_9BACT</name>
<sequence>MSESVQPDVNTEKRHKYSFGIPCNRCGLPVQLGHIWLKTDATLEDLRSADEPELGLLSPGLCENLDANGRKCNEGTIVERADLIFVDDSMQLPNTQASARWQE</sequence>
<dbReference type="EMBL" id="CP121194">
    <property type="protein sequence ID" value="XBH08555.1"/>
    <property type="molecule type" value="Genomic_DNA"/>
</dbReference>
<organism evidence="1">
    <name type="scientific">Edaphobacter paludis</name>
    <dbReference type="NCBI Taxonomy" id="3035702"/>
    <lineage>
        <taxon>Bacteria</taxon>
        <taxon>Pseudomonadati</taxon>
        <taxon>Acidobacteriota</taxon>
        <taxon>Terriglobia</taxon>
        <taxon>Terriglobales</taxon>
        <taxon>Acidobacteriaceae</taxon>
        <taxon>Edaphobacter</taxon>
    </lineage>
</organism>
<proteinExistence type="predicted"/>
<accession>A0AAU7CUE0</accession>
<dbReference type="KEGG" id="epl:P4G45_08580"/>
<gene>
    <name evidence="1" type="ORF">P4G45_08580</name>
</gene>
<protein>
    <submittedName>
        <fullName evidence="1">Uncharacterized protein</fullName>
    </submittedName>
</protein>
<reference evidence="1" key="1">
    <citation type="submission" date="2023-03" db="EMBL/GenBank/DDBJ databases">
        <title>Edaphobacter sp.</title>
        <authorList>
            <person name="Huber K.J."/>
            <person name="Papendorf J."/>
            <person name="Pilke C."/>
            <person name="Bunk B."/>
            <person name="Sproeer C."/>
            <person name="Pester M."/>
        </authorList>
    </citation>
    <scope>NUCLEOTIDE SEQUENCE</scope>
    <source>
        <strain evidence="1">DSM 109919</strain>
    </source>
</reference>
<evidence type="ECO:0000313" key="1">
    <source>
        <dbReference type="EMBL" id="XBH08555.1"/>
    </source>
</evidence>
<dbReference type="AlphaFoldDB" id="A0AAU7CUE0"/>
<dbReference type="RefSeq" id="WP_348266064.1">
    <property type="nucleotide sequence ID" value="NZ_CP121194.1"/>
</dbReference>